<evidence type="ECO:0000256" key="2">
    <source>
        <dbReference type="ARBA" id="ARBA00013081"/>
    </source>
</evidence>
<dbReference type="KEGG" id="mcha:111019445"/>
<accession>A0A6J1DDB2</accession>
<dbReference type="InterPro" id="IPR036412">
    <property type="entry name" value="HAD-like_sf"/>
</dbReference>
<dbReference type="InterPro" id="IPR023214">
    <property type="entry name" value="HAD_sf"/>
</dbReference>
<dbReference type="AlphaFoldDB" id="A0A6J1DDB2"/>
<keyword evidence="3" id="KW-0378">Hydrolase</keyword>
<evidence type="ECO:0000256" key="4">
    <source>
        <dbReference type="ARBA" id="ARBA00023242"/>
    </source>
</evidence>
<protein>
    <recommendedName>
        <fullName evidence="2">protein-serine/threonine phosphatase</fullName>
        <ecNumber evidence="2">3.1.3.16</ecNumber>
    </recommendedName>
</protein>
<dbReference type="Pfam" id="PF03031">
    <property type="entry name" value="NIF"/>
    <property type="match status" value="1"/>
</dbReference>
<dbReference type="SMART" id="SM00577">
    <property type="entry name" value="CPDc"/>
    <property type="match status" value="1"/>
</dbReference>
<dbReference type="InterPro" id="IPR039189">
    <property type="entry name" value="Fcp1"/>
</dbReference>
<evidence type="ECO:0000256" key="7">
    <source>
        <dbReference type="SAM" id="MobiDB-lite"/>
    </source>
</evidence>
<name>A0A6J1DDB2_MOMCH</name>
<evidence type="ECO:0000256" key="3">
    <source>
        <dbReference type="ARBA" id="ARBA00022801"/>
    </source>
</evidence>
<dbReference type="PANTHER" id="PTHR23081:SF24">
    <property type="entry name" value="RNA POLYMERASE II C-TERMINAL DOMAIN PHOSPHATASE-LIKE 2"/>
    <property type="match status" value="1"/>
</dbReference>
<dbReference type="RefSeq" id="XP_022151519.1">
    <property type="nucleotide sequence ID" value="XM_022295827.1"/>
</dbReference>
<keyword evidence="4" id="KW-0539">Nucleus</keyword>
<evidence type="ECO:0000259" key="8">
    <source>
        <dbReference type="PROSITE" id="PS50969"/>
    </source>
</evidence>
<feature type="compositionally biased region" description="Polar residues" evidence="7">
    <location>
        <begin position="578"/>
        <end position="587"/>
    </location>
</feature>
<evidence type="ECO:0000256" key="1">
    <source>
        <dbReference type="ARBA" id="ARBA00004123"/>
    </source>
</evidence>
<keyword evidence="9" id="KW-1185">Reference proteome</keyword>
<comment type="catalytic activity">
    <reaction evidence="6">
        <text>O-phospho-L-threonyl-[protein] + H2O = L-threonyl-[protein] + phosphate</text>
        <dbReference type="Rhea" id="RHEA:47004"/>
        <dbReference type="Rhea" id="RHEA-COMP:11060"/>
        <dbReference type="Rhea" id="RHEA-COMP:11605"/>
        <dbReference type="ChEBI" id="CHEBI:15377"/>
        <dbReference type="ChEBI" id="CHEBI:30013"/>
        <dbReference type="ChEBI" id="CHEBI:43474"/>
        <dbReference type="ChEBI" id="CHEBI:61977"/>
        <dbReference type="EC" id="3.1.3.16"/>
    </reaction>
</comment>
<comment type="catalytic activity">
    <reaction evidence="5">
        <text>O-phospho-L-seryl-[protein] + H2O = L-seryl-[protein] + phosphate</text>
        <dbReference type="Rhea" id="RHEA:20629"/>
        <dbReference type="Rhea" id="RHEA-COMP:9863"/>
        <dbReference type="Rhea" id="RHEA-COMP:11604"/>
        <dbReference type="ChEBI" id="CHEBI:15377"/>
        <dbReference type="ChEBI" id="CHEBI:29999"/>
        <dbReference type="ChEBI" id="CHEBI:43474"/>
        <dbReference type="ChEBI" id="CHEBI:83421"/>
        <dbReference type="EC" id="3.1.3.16"/>
    </reaction>
</comment>
<evidence type="ECO:0000256" key="5">
    <source>
        <dbReference type="ARBA" id="ARBA00047761"/>
    </source>
</evidence>
<proteinExistence type="predicted"/>
<evidence type="ECO:0000313" key="9">
    <source>
        <dbReference type="Proteomes" id="UP000504603"/>
    </source>
</evidence>
<dbReference type="OrthoDB" id="10249888at2759"/>
<evidence type="ECO:0000256" key="6">
    <source>
        <dbReference type="ARBA" id="ARBA00048336"/>
    </source>
</evidence>
<organism evidence="9 10">
    <name type="scientific">Momordica charantia</name>
    <name type="common">Bitter gourd</name>
    <name type="synonym">Balsam pear</name>
    <dbReference type="NCBI Taxonomy" id="3673"/>
    <lineage>
        <taxon>Eukaryota</taxon>
        <taxon>Viridiplantae</taxon>
        <taxon>Streptophyta</taxon>
        <taxon>Embryophyta</taxon>
        <taxon>Tracheophyta</taxon>
        <taxon>Spermatophyta</taxon>
        <taxon>Magnoliopsida</taxon>
        <taxon>eudicotyledons</taxon>
        <taxon>Gunneridae</taxon>
        <taxon>Pentapetalae</taxon>
        <taxon>rosids</taxon>
        <taxon>fabids</taxon>
        <taxon>Cucurbitales</taxon>
        <taxon>Cucurbitaceae</taxon>
        <taxon>Momordiceae</taxon>
        <taxon>Momordica</taxon>
    </lineage>
</organism>
<dbReference type="EC" id="3.1.3.16" evidence="2"/>
<dbReference type="SUPFAM" id="SSF56784">
    <property type="entry name" value="HAD-like"/>
    <property type="match status" value="1"/>
</dbReference>
<feature type="region of interest" description="Disordered" evidence="7">
    <location>
        <begin position="481"/>
        <end position="517"/>
    </location>
</feature>
<dbReference type="GO" id="GO:0005634">
    <property type="term" value="C:nucleus"/>
    <property type="evidence" value="ECO:0007669"/>
    <property type="project" value="UniProtKB-SubCell"/>
</dbReference>
<evidence type="ECO:0000313" key="10">
    <source>
        <dbReference type="RefSeq" id="XP_022151519.1"/>
    </source>
</evidence>
<dbReference type="GO" id="GO:0008420">
    <property type="term" value="F:RNA polymerase II CTD heptapeptide repeat phosphatase activity"/>
    <property type="evidence" value="ECO:0007669"/>
    <property type="project" value="InterPro"/>
</dbReference>
<feature type="region of interest" description="Disordered" evidence="7">
    <location>
        <begin position="562"/>
        <end position="608"/>
    </location>
</feature>
<dbReference type="InterPro" id="IPR004274">
    <property type="entry name" value="FCP1_dom"/>
</dbReference>
<gene>
    <name evidence="10" type="primary">LOC111019445</name>
</gene>
<comment type="subcellular location">
    <subcellularLocation>
        <location evidence="1">Nucleus</location>
    </subcellularLocation>
</comment>
<dbReference type="FunFam" id="3.40.50.1000:FF:000035">
    <property type="entry name" value="RNA polymerase II C-terminal domain phosphatase-like 1"/>
    <property type="match status" value="1"/>
</dbReference>
<dbReference type="PANTHER" id="PTHR23081">
    <property type="entry name" value="RNA POLYMERASE II CTD PHOSPHATASE"/>
    <property type="match status" value="1"/>
</dbReference>
<dbReference type="GeneID" id="111019445"/>
<sequence length="826" mass="94422">MSRLGFKSVVYHGDVRLGELDAIPATDHNFQFPNNEIRIQHISPPSERCPPLSVLQTISSFSLRSKLQSSLPVEQPHLIQLHYSCFHELKTAIVLVGDEEIHLVAMPSKQKNFPCFWCFAVPCGLYLSCLGMLNLRCLAIVFDLDETLIVANTMKSFEDRIEALRVWIARETDPMRISGMSAELKRYMDDRLLLKQYLENDTVIDNGRIYKVQLEEVPPLNGNCEKVVRPIIRLLDKNIVLTRINPEIRDTSVLVRLRPAWEDLRSYLTARGRKRFEVYVCTMAERDYALEMWRLLDPEAHLIATKQLLDRVVCVKSGSRKSLLNVFQSGTCHPKMAMVIDDRSKVWEDKDQPRVHVVPAFTPYYAPQAETANAVPVLCVARNVACNVRGCYFKEFDETLLRRILEISYEDDVVDLPHAPDVSSYMMSEEAGFVPNENVNAPIGEGMNGVEVERRLNQPDDKHIIDMVNNPTTSNVDIRADASQLPPPVSPNVTGPKPSRNLLPSQKPGLLGAPIRRDLSTDRDYDMKRGLLAMKPGIDLRTQNFGEPPILSRMPVQIPASGLQVQGSSLVDDDSSKGHQNSRSSGFIQEPDASKADKHRSHQNPFSNNSQGFTFYQLNMQESPYLKIEHLAITKNIIVKPGKLIYLLPLCTLEFCKKLVVDAAQRLSSKLLSARARICSFQLRFCLLARRSVLDWVRQGKMLNNKLLRTRFIIWQTSMLHISGLFWDPWVQISTSFLLEVKMDFYGTLLLLLQLTNRRKKKKMFLTKKTIPRLLVNLRVLILMRQIMYRSGKLPRDHYPINEQRKKSYMVLNILPPPDSRRMGIP</sequence>
<feature type="domain" description="FCP1 homology" evidence="8">
    <location>
        <begin position="133"/>
        <end position="381"/>
    </location>
</feature>
<reference evidence="10" key="1">
    <citation type="submission" date="2025-08" db="UniProtKB">
        <authorList>
            <consortium name="RefSeq"/>
        </authorList>
    </citation>
    <scope>IDENTIFICATION</scope>
    <source>
        <strain evidence="10">OHB3-1</strain>
    </source>
</reference>
<dbReference type="Proteomes" id="UP000504603">
    <property type="component" value="Unplaced"/>
</dbReference>
<dbReference type="PROSITE" id="PS50969">
    <property type="entry name" value="FCP1"/>
    <property type="match status" value="1"/>
</dbReference>
<dbReference type="Gene3D" id="3.40.50.1000">
    <property type="entry name" value="HAD superfamily/HAD-like"/>
    <property type="match status" value="1"/>
</dbReference>